<comment type="caution">
    <text evidence="3">The sequence shown here is derived from an EMBL/GenBank/DDBJ whole genome shotgun (WGS) entry which is preliminary data.</text>
</comment>
<feature type="compositionally biased region" description="Basic and acidic residues" evidence="2">
    <location>
        <begin position="1315"/>
        <end position="1324"/>
    </location>
</feature>
<dbReference type="PANTHER" id="PTHR14845">
    <property type="entry name" value="COILED-COIL DOMAIN-CONTAINING 166"/>
    <property type="match status" value="1"/>
</dbReference>
<accession>A0ABQ9XBW3</accession>
<feature type="coiled-coil region" evidence="1">
    <location>
        <begin position="808"/>
        <end position="870"/>
    </location>
</feature>
<feature type="compositionally biased region" description="Basic and acidic residues" evidence="2">
    <location>
        <begin position="701"/>
        <end position="724"/>
    </location>
</feature>
<feature type="compositionally biased region" description="Basic and acidic residues" evidence="2">
    <location>
        <begin position="640"/>
        <end position="656"/>
    </location>
</feature>
<feature type="region of interest" description="Disordered" evidence="2">
    <location>
        <begin position="701"/>
        <end position="734"/>
    </location>
</feature>
<feature type="region of interest" description="Disordered" evidence="2">
    <location>
        <begin position="1219"/>
        <end position="1268"/>
    </location>
</feature>
<keyword evidence="1" id="KW-0175">Coiled coil</keyword>
<gene>
    <name evidence="3" type="ORF">BLNAU_15037</name>
</gene>
<feature type="region of interest" description="Disordered" evidence="2">
    <location>
        <begin position="478"/>
        <end position="513"/>
    </location>
</feature>
<sequence>MSEDTSSPQYTDLVSRYDELTQAIHGYELQNDRITQDKVETVAFLQNRLKEINAAIDILDEEIKRYEQVQDKPENPELEKFTTSIAALQTQIAEKELTIREQARNIRRFLRISKENATLTEEVEKAREAYAELKHENDEEIERLKVAHMEEENTLAEQIRDQIRTVEENSMQDAKNKLNTVSRELITDNADLHVELLRLNQICSELTKENVALSSSLQAAVRTCSIEDSNDQVYRKLNDKTTKDIDDLHLRISDLQQSIEDIKARNLIKHRSYLHKIESKVNVERKECETLRHIHQLKHAESKVLKSVAQEILDEHHAAKQFVVDTLAIISHKIELDRLQVLAEEQQKAVHREELSRVQRAPRSETPPLLSHTSSRPTTTPNQSIDTTLMSLPLGEQEELSPPTHTRTLPSDHPRLPSLDHTSKSQTLSPAIPDRSDLVYHRFRKPAVPKNRQQSTPSPLRTVKHIERGLAVTTDEFLEQHEHSSQKPQPKQKRRKQPVASRTLPSQRRTANGTHIIHTETVFDTADELGMKRTEQLADTIGGSTFHDLGWKQKEMSLRVLLSFLNEESCPVTFIFDSSFFTFTMSFVDPKVAQKALRQAVAKDRINEFTRAQAKTQQQRKIQRQRLEQERALKAQQEAENQKRQQQEQLARKKFNDEITSHELAMRYSDEYSKKTPIEIPDDVMKYRFLTALELERDKENRDRFRTQQEKERRDAIRNQEKSRSQQVVSRYKRSVKAPELSPVFAPTQQHGDEGVISLSAKAHGSQRTPINFTTTYFHTASSLGVGVAEIARKKQSDAPDVKPLSSASEFEAEMIEKKEKKLAEEERRLAERWARGAEAKRVQDDHYEAQKLEAILEEEKRRRLNKEKARMMKGNLDELEMLKCPDEREQLTHNFYVPVHTPTTTDLFNGKASVVREAEKEEAFEALLMQGEDKQRKKGEKEERNRREEEKRKKKEAIRQRKEEERRRREEDEELRLFLENEKKRQEEEERQRLQQERDEEEARKRAREEEERAEIRRLLEEKRREEETRKEEERRRDEARRREEERRRDEARLREEEERRMNEERMREEEERKQNEARRKEEERRREMEKRREMERRQEQEEQWRRQEEAQRQAEQDRARRQAEEDQRRRVQEEGEREAERRRKDEQMREQQWREEQEQKRRRADDPKRRRVTWADQIEPSSISDSQSVESFVVPSNLRHSSASNIDGELEAAEVHTIHASSGSLHSSTKSSISSLSIHRQPDQLPSSIESSSAQPPSNSSASFSYSISMPSFIPSNINPSQLSIDVSDTRPNQILVEQSHSDGDAMHGGMETIRESERSSEVDVDEGTLRAMTDLYSQLLRSEQATSWRD</sequence>
<feature type="compositionally biased region" description="Polar residues" evidence="2">
    <location>
        <begin position="503"/>
        <end position="513"/>
    </location>
</feature>
<evidence type="ECO:0000313" key="3">
    <source>
        <dbReference type="EMBL" id="KAK2950002.1"/>
    </source>
</evidence>
<dbReference type="Proteomes" id="UP001281761">
    <property type="component" value="Unassembled WGS sequence"/>
</dbReference>
<dbReference type="EMBL" id="JARBJD010000144">
    <property type="protein sequence ID" value="KAK2950002.1"/>
    <property type="molecule type" value="Genomic_DNA"/>
</dbReference>
<organism evidence="3 4">
    <name type="scientific">Blattamonas nauphoetae</name>
    <dbReference type="NCBI Taxonomy" id="2049346"/>
    <lineage>
        <taxon>Eukaryota</taxon>
        <taxon>Metamonada</taxon>
        <taxon>Preaxostyla</taxon>
        <taxon>Oxymonadida</taxon>
        <taxon>Blattamonas</taxon>
    </lineage>
</organism>
<feature type="compositionally biased region" description="Polar residues" evidence="2">
    <location>
        <begin position="1181"/>
        <end position="1192"/>
    </location>
</feature>
<keyword evidence="4" id="KW-1185">Reference proteome</keyword>
<protein>
    <submittedName>
        <fullName evidence="3">Uncharacterized protein</fullName>
    </submittedName>
</protein>
<feature type="compositionally biased region" description="Low complexity" evidence="2">
    <location>
        <begin position="1223"/>
        <end position="1241"/>
    </location>
</feature>
<evidence type="ECO:0000256" key="1">
    <source>
        <dbReference type="SAM" id="Coils"/>
    </source>
</evidence>
<feature type="region of interest" description="Disordered" evidence="2">
    <location>
        <begin position="1281"/>
        <end position="1328"/>
    </location>
</feature>
<evidence type="ECO:0000256" key="2">
    <source>
        <dbReference type="SAM" id="MobiDB-lite"/>
    </source>
</evidence>
<feature type="region of interest" description="Disordered" evidence="2">
    <location>
        <begin position="352"/>
        <end position="464"/>
    </location>
</feature>
<reference evidence="3 4" key="1">
    <citation type="journal article" date="2022" name="bioRxiv">
        <title>Genomics of Preaxostyla Flagellates Illuminates Evolutionary Transitions and the Path Towards Mitochondrial Loss.</title>
        <authorList>
            <person name="Novak L.V.F."/>
            <person name="Treitli S.C."/>
            <person name="Pyrih J."/>
            <person name="Halakuc P."/>
            <person name="Pipaliya S.V."/>
            <person name="Vacek V."/>
            <person name="Brzon O."/>
            <person name="Soukal P."/>
            <person name="Eme L."/>
            <person name="Dacks J.B."/>
            <person name="Karnkowska A."/>
            <person name="Elias M."/>
            <person name="Hampl V."/>
        </authorList>
    </citation>
    <scope>NUCLEOTIDE SEQUENCE [LARGE SCALE GENOMIC DNA]</scope>
    <source>
        <strain evidence="3">NAU3</strain>
        <tissue evidence="3">Gut</tissue>
    </source>
</reference>
<feature type="compositionally biased region" description="Polar residues" evidence="2">
    <location>
        <begin position="371"/>
        <end position="390"/>
    </location>
</feature>
<dbReference type="PANTHER" id="PTHR14845:SF0">
    <property type="entry name" value="DUF4515 DOMAIN-CONTAINING PROTEIN"/>
    <property type="match status" value="1"/>
</dbReference>
<name>A0ABQ9XBW3_9EUKA</name>
<proteinExistence type="predicted"/>
<feature type="compositionally biased region" description="Basic and acidic residues" evidence="2">
    <location>
        <begin position="932"/>
        <end position="1170"/>
    </location>
</feature>
<feature type="region of interest" description="Disordered" evidence="2">
    <location>
        <begin position="612"/>
        <end position="656"/>
    </location>
</feature>
<feature type="region of interest" description="Disordered" evidence="2">
    <location>
        <begin position="926"/>
        <end position="1196"/>
    </location>
</feature>
<evidence type="ECO:0000313" key="4">
    <source>
        <dbReference type="Proteomes" id="UP001281761"/>
    </source>
</evidence>
<feature type="compositionally biased region" description="Low complexity" evidence="2">
    <location>
        <begin position="1248"/>
        <end position="1268"/>
    </location>
</feature>
<feature type="compositionally biased region" description="Polar residues" evidence="2">
    <location>
        <begin position="1281"/>
        <end position="1301"/>
    </location>
</feature>
<feature type="coiled-coil region" evidence="1">
    <location>
        <begin position="17"/>
        <end position="184"/>
    </location>
</feature>